<dbReference type="InterPro" id="IPR039754">
    <property type="entry name" value="Esf1"/>
</dbReference>
<feature type="compositionally biased region" description="Acidic residues" evidence="5">
    <location>
        <begin position="85"/>
        <end position="108"/>
    </location>
</feature>
<feature type="domain" description="NUC153" evidence="6">
    <location>
        <begin position="512"/>
        <end position="539"/>
    </location>
</feature>
<evidence type="ECO:0000256" key="2">
    <source>
        <dbReference type="ARBA" id="ARBA00009087"/>
    </source>
</evidence>
<dbReference type="PANTHER" id="PTHR12202">
    <property type="entry name" value="ESF1 HOMOLOG"/>
    <property type="match status" value="1"/>
</dbReference>
<feature type="compositionally biased region" description="Basic and acidic residues" evidence="5">
    <location>
        <begin position="385"/>
        <end position="396"/>
    </location>
</feature>
<dbReference type="PANTHER" id="PTHR12202:SF0">
    <property type="entry name" value="ESF1 HOMOLOG"/>
    <property type="match status" value="1"/>
</dbReference>
<keyword evidence="9" id="KW-1185">Reference proteome</keyword>
<dbReference type="EMBL" id="LSRX01000987">
    <property type="protein sequence ID" value="OLP85243.1"/>
    <property type="molecule type" value="Genomic_DNA"/>
</dbReference>
<feature type="compositionally biased region" description="Basic residues" evidence="5">
    <location>
        <begin position="607"/>
        <end position="618"/>
    </location>
</feature>
<sequence length="618" mass="69491">MDRFDTSKDPRFKRAPRHVRRVQVDGRFARMFKDKQFVETPRVDARGQRLSRKAGRQKLQEFYDLAGLDSEKRSAAEEPNTPNLEDAEEQEEESAVEDEEDDSEEADEDHQSSSAWKVTQEDVPKGDATRRLAVMGCDWDHVAAGDLMVMFRTYLSTARSKSQAGNVTRISVYPSDYGLQRAEREAVEGPLIADEMPNSSFDDDNQEAQQEALRRYQMDRTKYFWALVECDSESTAAWLYDEMDGIEADGICPATLDLRFVPEELVPPHEATSVATEIPKKFSGPAMLRSATGHTKVKCTWDEAPPQRRKDLMKKRFSAAELADMDLRDYLASSSDESETKGAAQELKALIANSDSEGGAGGSNSETESKPTAGNMEATFSVKATRLEEELAERAQKQGGRGVHTLESEQPQSAWQKYLEKRKEKRREKRLKVKEERAKLKETIAQETGKATKKGQPSVDDSRESGDLELLLEPEMERSERSRSFNLRGPQRQAHDHGLKDAGGAFQMDVHDRRLEKVLSSADFEIDPTNPEFRKSQGMSALLQEKRKRKSAKSTKAPLKQTESKASKEPPSESMESMASGSLQIFAQTKRAAAFNQAEVAPNAGLQRKKPRRKKAKL</sequence>
<feature type="region of interest" description="Disordered" evidence="5">
    <location>
        <begin position="598"/>
        <end position="618"/>
    </location>
</feature>
<name>A0A1Q9CQP2_SYMMI</name>
<feature type="compositionally biased region" description="Polar residues" evidence="5">
    <location>
        <begin position="363"/>
        <end position="372"/>
    </location>
</feature>
<feature type="domain" description="ESF1 RRM" evidence="7">
    <location>
        <begin position="129"/>
        <end position="276"/>
    </location>
</feature>
<dbReference type="OrthoDB" id="431825at2759"/>
<feature type="region of interest" description="Disordered" evidence="5">
    <location>
        <begin position="521"/>
        <end position="584"/>
    </location>
</feature>
<feature type="region of interest" description="Disordered" evidence="5">
    <location>
        <begin position="34"/>
        <end position="55"/>
    </location>
</feature>
<feature type="compositionally biased region" description="Basic residues" evidence="5">
    <location>
        <begin position="423"/>
        <end position="432"/>
    </location>
</feature>
<gene>
    <name evidence="8" type="primary">ESF1</name>
    <name evidence="8" type="ORF">AK812_SmicGene33788</name>
</gene>
<evidence type="ECO:0000256" key="4">
    <source>
        <dbReference type="ARBA" id="ARBA00023242"/>
    </source>
</evidence>
<comment type="subcellular location">
    <subcellularLocation>
        <location evidence="1">Nucleus</location>
        <location evidence="1">Nucleolus</location>
    </subcellularLocation>
</comment>
<evidence type="ECO:0000259" key="7">
    <source>
        <dbReference type="Pfam" id="PF25121"/>
    </source>
</evidence>
<dbReference type="GO" id="GO:0006364">
    <property type="term" value="P:rRNA processing"/>
    <property type="evidence" value="ECO:0007669"/>
    <property type="project" value="InterPro"/>
</dbReference>
<dbReference type="Pfam" id="PF08159">
    <property type="entry name" value="NUC153"/>
    <property type="match status" value="1"/>
</dbReference>
<proteinExistence type="inferred from homology"/>
<reference evidence="8 9" key="1">
    <citation type="submission" date="2016-02" db="EMBL/GenBank/DDBJ databases">
        <title>Genome analysis of coral dinoflagellate symbionts highlights evolutionary adaptations to a symbiotic lifestyle.</title>
        <authorList>
            <person name="Aranda M."/>
            <person name="Li Y."/>
            <person name="Liew Y.J."/>
            <person name="Baumgarten S."/>
            <person name="Simakov O."/>
            <person name="Wilson M."/>
            <person name="Piel J."/>
            <person name="Ashoor H."/>
            <person name="Bougouffa S."/>
            <person name="Bajic V.B."/>
            <person name="Ryu T."/>
            <person name="Ravasi T."/>
            <person name="Bayer T."/>
            <person name="Micklem G."/>
            <person name="Kim H."/>
            <person name="Bhak J."/>
            <person name="Lajeunesse T.C."/>
            <person name="Voolstra C.R."/>
        </authorList>
    </citation>
    <scope>NUCLEOTIDE SEQUENCE [LARGE SCALE GENOMIC DNA]</scope>
    <source>
        <strain evidence="8 9">CCMP2467</strain>
    </source>
</reference>
<dbReference type="OMA" id="YEMEMSW"/>
<feature type="compositionally biased region" description="Basic and acidic residues" evidence="5">
    <location>
        <begin position="562"/>
        <end position="571"/>
    </location>
</feature>
<evidence type="ECO:0000259" key="6">
    <source>
        <dbReference type="Pfam" id="PF08159"/>
    </source>
</evidence>
<organism evidence="8 9">
    <name type="scientific">Symbiodinium microadriaticum</name>
    <name type="common">Dinoflagellate</name>
    <name type="synonym">Zooxanthella microadriatica</name>
    <dbReference type="NCBI Taxonomy" id="2951"/>
    <lineage>
        <taxon>Eukaryota</taxon>
        <taxon>Sar</taxon>
        <taxon>Alveolata</taxon>
        <taxon>Dinophyceae</taxon>
        <taxon>Suessiales</taxon>
        <taxon>Symbiodiniaceae</taxon>
        <taxon>Symbiodinium</taxon>
    </lineage>
</organism>
<feature type="compositionally biased region" description="Basic and acidic residues" evidence="5">
    <location>
        <begin position="34"/>
        <end position="47"/>
    </location>
</feature>
<comment type="caution">
    <text evidence="8">The sequence shown here is derived from an EMBL/GenBank/DDBJ whole genome shotgun (WGS) entry which is preliminary data.</text>
</comment>
<accession>A0A1Q9CQP2</accession>
<dbReference type="Pfam" id="PF25121">
    <property type="entry name" value="RRM_ESF1"/>
    <property type="match status" value="1"/>
</dbReference>
<evidence type="ECO:0000256" key="1">
    <source>
        <dbReference type="ARBA" id="ARBA00004604"/>
    </source>
</evidence>
<dbReference type="Proteomes" id="UP000186817">
    <property type="component" value="Unassembled WGS sequence"/>
</dbReference>
<feature type="region of interest" description="Disordered" evidence="5">
    <location>
        <begin position="354"/>
        <end position="508"/>
    </location>
</feature>
<dbReference type="GO" id="GO:0005730">
    <property type="term" value="C:nucleolus"/>
    <property type="evidence" value="ECO:0007669"/>
    <property type="project" value="UniProtKB-SubCell"/>
</dbReference>
<evidence type="ECO:0000313" key="9">
    <source>
        <dbReference type="Proteomes" id="UP000186817"/>
    </source>
</evidence>
<evidence type="ECO:0000313" key="8">
    <source>
        <dbReference type="EMBL" id="OLP85243.1"/>
    </source>
</evidence>
<keyword evidence="4" id="KW-0539">Nucleus</keyword>
<feature type="compositionally biased region" description="Basic and acidic residues" evidence="5">
    <location>
        <begin position="433"/>
        <end position="444"/>
    </location>
</feature>
<protein>
    <submittedName>
        <fullName evidence="8">Pre-rRNA-processing protein ESF1</fullName>
    </submittedName>
</protein>
<dbReference type="InterPro" id="IPR012580">
    <property type="entry name" value="NUC153"/>
</dbReference>
<evidence type="ECO:0000256" key="3">
    <source>
        <dbReference type="ARBA" id="ARBA00023054"/>
    </source>
</evidence>
<comment type="similarity">
    <text evidence="2">Belongs to the ESF1 family.</text>
</comment>
<evidence type="ECO:0000256" key="5">
    <source>
        <dbReference type="SAM" id="MobiDB-lite"/>
    </source>
</evidence>
<keyword evidence="3" id="KW-0175">Coiled coil</keyword>
<feature type="region of interest" description="Disordered" evidence="5">
    <location>
        <begin position="67"/>
        <end position="125"/>
    </location>
</feature>
<dbReference type="AlphaFoldDB" id="A0A1Q9CQP2"/>
<dbReference type="InterPro" id="IPR056750">
    <property type="entry name" value="RRM_ESF1"/>
</dbReference>
<dbReference type="GO" id="GO:0003723">
    <property type="term" value="F:RNA binding"/>
    <property type="evidence" value="ECO:0007669"/>
    <property type="project" value="TreeGrafter"/>
</dbReference>